<evidence type="ECO:0000313" key="2">
    <source>
        <dbReference type="Proteomes" id="UP000828390"/>
    </source>
</evidence>
<reference evidence="1" key="1">
    <citation type="journal article" date="2019" name="bioRxiv">
        <title>The Genome of the Zebra Mussel, Dreissena polymorpha: A Resource for Invasive Species Research.</title>
        <authorList>
            <person name="McCartney M.A."/>
            <person name="Auch B."/>
            <person name="Kono T."/>
            <person name="Mallez S."/>
            <person name="Zhang Y."/>
            <person name="Obille A."/>
            <person name="Becker A."/>
            <person name="Abrahante J.E."/>
            <person name="Garbe J."/>
            <person name="Badalamenti J.P."/>
            <person name="Herman A."/>
            <person name="Mangelson H."/>
            <person name="Liachko I."/>
            <person name="Sullivan S."/>
            <person name="Sone E.D."/>
            <person name="Koren S."/>
            <person name="Silverstein K.A.T."/>
            <person name="Beckman K.B."/>
            <person name="Gohl D.M."/>
        </authorList>
    </citation>
    <scope>NUCLEOTIDE SEQUENCE</scope>
    <source>
        <strain evidence="1">Duluth1</strain>
        <tissue evidence="1">Whole animal</tissue>
    </source>
</reference>
<dbReference type="EMBL" id="JAIWYP010000007">
    <property type="protein sequence ID" value="KAH3801392.1"/>
    <property type="molecule type" value="Genomic_DNA"/>
</dbReference>
<keyword evidence="2" id="KW-1185">Reference proteome</keyword>
<evidence type="ECO:0000313" key="1">
    <source>
        <dbReference type="EMBL" id="KAH3801392.1"/>
    </source>
</evidence>
<protein>
    <submittedName>
        <fullName evidence="1">Uncharacterized protein</fullName>
    </submittedName>
</protein>
<dbReference type="AlphaFoldDB" id="A0A9D4FT09"/>
<gene>
    <name evidence="1" type="ORF">DPMN_155041</name>
</gene>
<reference evidence="1" key="2">
    <citation type="submission" date="2020-11" db="EMBL/GenBank/DDBJ databases">
        <authorList>
            <person name="McCartney M.A."/>
            <person name="Auch B."/>
            <person name="Kono T."/>
            <person name="Mallez S."/>
            <person name="Becker A."/>
            <person name="Gohl D.M."/>
            <person name="Silverstein K.A.T."/>
            <person name="Koren S."/>
            <person name="Bechman K.B."/>
            <person name="Herman A."/>
            <person name="Abrahante J.E."/>
            <person name="Garbe J."/>
        </authorList>
    </citation>
    <scope>NUCLEOTIDE SEQUENCE</scope>
    <source>
        <strain evidence="1">Duluth1</strain>
        <tissue evidence="1">Whole animal</tissue>
    </source>
</reference>
<accession>A0A9D4FT09</accession>
<organism evidence="1 2">
    <name type="scientific">Dreissena polymorpha</name>
    <name type="common">Zebra mussel</name>
    <name type="synonym">Mytilus polymorpha</name>
    <dbReference type="NCBI Taxonomy" id="45954"/>
    <lineage>
        <taxon>Eukaryota</taxon>
        <taxon>Metazoa</taxon>
        <taxon>Spiralia</taxon>
        <taxon>Lophotrochozoa</taxon>
        <taxon>Mollusca</taxon>
        <taxon>Bivalvia</taxon>
        <taxon>Autobranchia</taxon>
        <taxon>Heteroconchia</taxon>
        <taxon>Euheterodonta</taxon>
        <taxon>Imparidentia</taxon>
        <taxon>Neoheterodontei</taxon>
        <taxon>Myida</taxon>
        <taxon>Dreissenoidea</taxon>
        <taxon>Dreissenidae</taxon>
        <taxon>Dreissena</taxon>
    </lineage>
</organism>
<comment type="caution">
    <text evidence="1">The sequence shown here is derived from an EMBL/GenBank/DDBJ whole genome shotgun (WGS) entry which is preliminary data.</text>
</comment>
<name>A0A9D4FT09_DREPO</name>
<dbReference type="Proteomes" id="UP000828390">
    <property type="component" value="Unassembled WGS sequence"/>
</dbReference>
<sequence length="98" mass="11082">MGNKVKTFHANMLKRYYERETSQVSCVEDKGILSIVSVAVMDGDDSMESGDGVMDVQMECPLGRGKEKFPFFLVSEVGFEPTPIYMDQNLTHFYVILC</sequence>
<proteinExistence type="predicted"/>